<dbReference type="PANTHER" id="PTHR30625">
    <property type="entry name" value="PROTEIN TOLQ"/>
    <property type="match status" value="1"/>
</dbReference>
<protein>
    <submittedName>
        <fullName evidence="9">Membrane protein</fullName>
    </submittedName>
</protein>
<feature type="transmembrane region" description="Helical" evidence="7">
    <location>
        <begin position="15"/>
        <end position="39"/>
    </location>
</feature>
<evidence type="ECO:0000259" key="8">
    <source>
        <dbReference type="Pfam" id="PF01618"/>
    </source>
</evidence>
<evidence type="ECO:0000313" key="10">
    <source>
        <dbReference type="Proteomes" id="UP000029556"/>
    </source>
</evidence>
<dbReference type="InterPro" id="IPR050790">
    <property type="entry name" value="ExbB/TolQ_transport"/>
</dbReference>
<keyword evidence="6" id="KW-0813">Transport</keyword>
<gene>
    <name evidence="9" type="ORF">HMPREF2137_00115</name>
</gene>
<comment type="caution">
    <text evidence="9">The sequence shown here is derived from an EMBL/GenBank/DDBJ whole genome shotgun (WGS) entry which is preliminary data.</text>
</comment>
<keyword evidence="3 7" id="KW-0812">Transmembrane</keyword>
<sequence>MTYISDFLFWITTGLLIPVIVILLLLFIRALLLLGTFFGQYLGMRHTVRVIEKHFDTLTVDGLPSFKEQLPTQRTSPLLVYAHRILDAKGSEQHIERLLSQFEIDYNKEIGAPALLAKLGPQLGLMGTLIPMGPALVGLSTGDIASMAYNMQVAFATTVVGLFSAGVGMITMQVKRRWFMQQRTQLEFLADLILENKERV</sequence>
<keyword evidence="6" id="KW-0653">Protein transport</keyword>
<proteinExistence type="inferred from homology"/>
<dbReference type="PANTHER" id="PTHR30625:SF3">
    <property type="entry name" value="TOL-PAL SYSTEM PROTEIN TOLQ"/>
    <property type="match status" value="1"/>
</dbReference>
<evidence type="ECO:0000256" key="1">
    <source>
        <dbReference type="ARBA" id="ARBA00004651"/>
    </source>
</evidence>
<feature type="domain" description="MotA/TolQ/ExbB proton channel" evidence="8">
    <location>
        <begin position="89"/>
        <end position="185"/>
    </location>
</feature>
<evidence type="ECO:0000256" key="5">
    <source>
        <dbReference type="ARBA" id="ARBA00023136"/>
    </source>
</evidence>
<keyword evidence="4 7" id="KW-1133">Transmembrane helix</keyword>
<dbReference type="GO" id="GO:0017038">
    <property type="term" value="P:protein import"/>
    <property type="evidence" value="ECO:0007669"/>
    <property type="project" value="TreeGrafter"/>
</dbReference>
<accession>A0A095ZS68</accession>
<keyword evidence="2" id="KW-1003">Cell membrane</keyword>
<name>A0A095ZS68_9BACT</name>
<keyword evidence="5 7" id="KW-0472">Membrane</keyword>
<dbReference type="InterPro" id="IPR002898">
    <property type="entry name" value="MotA_ExbB_proton_chnl"/>
</dbReference>
<reference evidence="9 10" key="1">
    <citation type="submission" date="2014-07" db="EMBL/GenBank/DDBJ databases">
        <authorList>
            <person name="McCorrison J."/>
            <person name="Sanka R."/>
            <person name="Torralba M."/>
            <person name="Gillis M."/>
            <person name="Haft D.H."/>
            <person name="Methe B."/>
            <person name="Sutton G."/>
            <person name="Nelson K.E."/>
        </authorList>
    </citation>
    <scope>NUCLEOTIDE SEQUENCE [LARGE SCALE GENOMIC DNA]</scope>
    <source>
        <strain evidence="9 10">DNF00853</strain>
    </source>
</reference>
<feature type="transmembrane region" description="Helical" evidence="7">
    <location>
        <begin position="153"/>
        <end position="174"/>
    </location>
</feature>
<dbReference type="AlphaFoldDB" id="A0A095ZS68"/>
<dbReference type="OrthoDB" id="3178152at2"/>
<comment type="subcellular location">
    <subcellularLocation>
        <location evidence="1">Cell membrane</location>
        <topology evidence="1">Multi-pass membrane protein</topology>
    </subcellularLocation>
    <subcellularLocation>
        <location evidence="6">Membrane</location>
        <topology evidence="6">Multi-pass membrane protein</topology>
    </subcellularLocation>
</comment>
<dbReference type="Proteomes" id="UP000029556">
    <property type="component" value="Unassembled WGS sequence"/>
</dbReference>
<evidence type="ECO:0000256" key="4">
    <source>
        <dbReference type="ARBA" id="ARBA00022989"/>
    </source>
</evidence>
<organism evidence="9 10">
    <name type="scientific">Hoylesella buccalis DNF00853</name>
    <dbReference type="NCBI Taxonomy" id="1401074"/>
    <lineage>
        <taxon>Bacteria</taxon>
        <taxon>Pseudomonadati</taxon>
        <taxon>Bacteroidota</taxon>
        <taxon>Bacteroidia</taxon>
        <taxon>Bacteroidales</taxon>
        <taxon>Prevotellaceae</taxon>
        <taxon>Hoylesella</taxon>
    </lineage>
</organism>
<evidence type="ECO:0000256" key="2">
    <source>
        <dbReference type="ARBA" id="ARBA00022475"/>
    </source>
</evidence>
<evidence type="ECO:0000256" key="3">
    <source>
        <dbReference type="ARBA" id="ARBA00022692"/>
    </source>
</evidence>
<dbReference type="RefSeq" id="WP_036871136.1">
    <property type="nucleotide sequence ID" value="NZ_JRNN01000001.1"/>
</dbReference>
<dbReference type="EMBL" id="JRNN01000001">
    <property type="protein sequence ID" value="KGF37553.1"/>
    <property type="molecule type" value="Genomic_DNA"/>
</dbReference>
<evidence type="ECO:0000313" key="9">
    <source>
        <dbReference type="EMBL" id="KGF37553.1"/>
    </source>
</evidence>
<evidence type="ECO:0000256" key="7">
    <source>
        <dbReference type="SAM" id="Phobius"/>
    </source>
</evidence>
<comment type="similarity">
    <text evidence="6">Belongs to the exbB/tolQ family.</text>
</comment>
<evidence type="ECO:0000256" key="6">
    <source>
        <dbReference type="RuleBase" id="RU004057"/>
    </source>
</evidence>
<dbReference type="GO" id="GO:0005886">
    <property type="term" value="C:plasma membrane"/>
    <property type="evidence" value="ECO:0007669"/>
    <property type="project" value="UniProtKB-SubCell"/>
</dbReference>
<dbReference type="Pfam" id="PF01618">
    <property type="entry name" value="MotA_ExbB"/>
    <property type="match status" value="1"/>
</dbReference>